<feature type="region of interest" description="Disordered" evidence="6">
    <location>
        <begin position="273"/>
        <end position="300"/>
    </location>
</feature>
<evidence type="ECO:0000256" key="4">
    <source>
        <dbReference type="ARBA" id="ARBA00023002"/>
    </source>
</evidence>
<evidence type="ECO:0000256" key="5">
    <source>
        <dbReference type="ARBA" id="ARBA00023033"/>
    </source>
</evidence>
<dbReference type="InterPro" id="IPR050493">
    <property type="entry name" value="FAD-dep_Monooxygenase_BioMet"/>
</dbReference>
<evidence type="ECO:0000313" key="9">
    <source>
        <dbReference type="Proteomes" id="UP000076881"/>
    </source>
</evidence>
<evidence type="ECO:0000313" key="8">
    <source>
        <dbReference type="EMBL" id="OAA69955.1"/>
    </source>
</evidence>
<keyword evidence="5" id="KW-0503">Monooxygenase</keyword>
<dbReference type="PRINTS" id="PR00420">
    <property type="entry name" value="RNGMNOXGNASE"/>
</dbReference>
<dbReference type="STRING" id="1081108.A0A168BD30"/>
<dbReference type="Pfam" id="PF01494">
    <property type="entry name" value="FAD_binding_3"/>
    <property type="match status" value="2"/>
</dbReference>
<dbReference type="InterPro" id="IPR002938">
    <property type="entry name" value="FAD-bd"/>
</dbReference>
<keyword evidence="3" id="KW-0274">FAD</keyword>
<feature type="compositionally biased region" description="Polar residues" evidence="6">
    <location>
        <begin position="282"/>
        <end position="292"/>
    </location>
</feature>
<dbReference type="SUPFAM" id="SSF51905">
    <property type="entry name" value="FAD/NAD(P)-binding domain"/>
    <property type="match status" value="1"/>
</dbReference>
<comment type="similarity">
    <text evidence="1">Belongs to the paxM FAD-dependent monooxygenase family.</text>
</comment>
<comment type="caution">
    <text evidence="8">The sequence shown here is derived from an EMBL/GenBank/DDBJ whole genome shotgun (WGS) entry which is preliminary data.</text>
</comment>
<dbReference type="EMBL" id="AZHF01000010">
    <property type="protein sequence ID" value="OAA69955.1"/>
    <property type="molecule type" value="Genomic_DNA"/>
</dbReference>
<feature type="domain" description="FAD-binding" evidence="7">
    <location>
        <begin position="347"/>
        <end position="409"/>
    </location>
</feature>
<protein>
    <submittedName>
        <fullName evidence="8">Salicylate hydroxylase</fullName>
    </submittedName>
</protein>
<dbReference type="Gene3D" id="3.50.50.60">
    <property type="entry name" value="FAD/NAD(P)-binding domain"/>
    <property type="match status" value="1"/>
</dbReference>
<dbReference type="InterPro" id="IPR036188">
    <property type="entry name" value="FAD/NAD-bd_sf"/>
</dbReference>
<evidence type="ECO:0000256" key="6">
    <source>
        <dbReference type="SAM" id="MobiDB-lite"/>
    </source>
</evidence>
<keyword evidence="4" id="KW-0560">Oxidoreductase</keyword>
<name>A0A168BD30_CORDF</name>
<sequence length="462" mass="50308">MSKPYHIVIVGNGPAGLAAAIAITKHPSNSTTIPRPLRVTVLELQPSVQTIGGAVNMKPLTLRYLDALGVGPRLRPEGNPISAIDLVAHRTGALLATLWPGVDALRVRRQAVVEALMETALSDCNPWTLRIKHGAKVTHIEEYGDPDGMKEDAGGVYVTYTMAAKDGSVETETLDADVVVGCDGIHSFVRRHVVEPERPEIYSGKCVAYGFTNVAPVEAADWTRADGTPLVRDTTLVQHGAESLLMAYHELPIYRKQLYLAAVMPVEEATGDNIASGADDGGNTSASASAPSRRQDGWVVQDADKQGLRRRIGDMFAGGEIACLGNVIERCDDWFLYPVYMLPEGGRWTKGRVILLGDAAHAMPPQVESTGVAIEDGILLAHVLARRRDRGVGRMLADYDALRRLEISALYKTSIARWSGTPTLGSWVGRVFMEWMAWAVVSYLNWTSNHFARDVRDLPLPK</sequence>
<evidence type="ECO:0000259" key="7">
    <source>
        <dbReference type="Pfam" id="PF01494"/>
    </source>
</evidence>
<dbReference type="OrthoDB" id="16820at2759"/>
<feature type="domain" description="FAD-binding" evidence="7">
    <location>
        <begin position="6"/>
        <end position="193"/>
    </location>
</feature>
<dbReference type="PANTHER" id="PTHR13789">
    <property type="entry name" value="MONOOXYGENASE"/>
    <property type="match status" value="1"/>
</dbReference>
<organism evidence="8 9">
    <name type="scientific">Akanthomyces lecanii RCEF 1005</name>
    <dbReference type="NCBI Taxonomy" id="1081108"/>
    <lineage>
        <taxon>Eukaryota</taxon>
        <taxon>Fungi</taxon>
        <taxon>Dikarya</taxon>
        <taxon>Ascomycota</taxon>
        <taxon>Pezizomycotina</taxon>
        <taxon>Sordariomycetes</taxon>
        <taxon>Hypocreomycetidae</taxon>
        <taxon>Hypocreales</taxon>
        <taxon>Cordycipitaceae</taxon>
        <taxon>Akanthomyces</taxon>
        <taxon>Cordyceps confragosa</taxon>
    </lineage>
</organism>
<accession>A0A168BD30</accession>
<keyword evidence="9" id="KW-1185">Reference proteome</keyword>
<reference evidence="8 9" key="1">
    <citation type="journal article" date="2016" name="Genome Biol. Evol.">
        <title>Divergent and convergent evolution of fungal pathogenicity.</title>
        <authorList>
            <person name="Shang Y."/>
            <person name="Xiao G."/>
            <person name="Zheng P."/>
            <person name="Cen K."/>
            <person name="Zhan S."/>
            <person name="Wang C."/>
        </authorList>
    </citation>
    <scope>NUCLEOTIDE SEQUENCE [LARGE SCALE GENOMIC DNA]</scope>
    <source>
        <strain evidence="8 9">RCEF 1005</strain>
    </source>
</reference>
<dbReference type="Proteomes" id="UP000076881">
    <property type="component" value="Unassembled WGS sequence"/>
</dbReference>
<dbReference type="AlphaFoldDB" id="A0A168BD30"/>
<evidence type="ECO:0000256" key="3">
    <source>
        <dbReference type="ARBA" id="ARBA00022827"/>
    </source>
</evidence>
<dbReference type="PANTHER" id="PTHR13789:SF309">
    <property type="entry name" value="PUTATIVE (AFU_ORTHOLOGUE AFUA_6G14510)-RELATED"/>
    <property type="match status" value="1"/>
</dbReference>
<dbReference type="GO" id="GO:0071949">
    <property type="term" value="F:FAD binding"/>
    <property type="evidence" value="ECO:0007669"/>
    <property type="project" value="InterPro"/>
</dbReference>
<evidence type="ECO:0000256" key="2">
    <source>
        <dbReference type="ARBA" id="ARBA00022630"/>
    </source>
</evidence>
<keyword evidence="2" id="KW-0285">Flavoprotein</keyword>
<gene>
    <name evidence="8" type="ORF">LEL_09771</name>
</gene>
<evidence type="ECO:0000256" key="1">
    <source>
        <dbReference type="ARBA" id="ARBA00007992"/>
    </source>
</evidence>
<proteinExistence type="inferred from homology"/>
<dbReference type="GO" id="GO:0004497">
    <property type="term" value="F:monooxygenase activity"/>
    <property type="evidence" value="ECO:0007669"/>
    <property type="project" value="UniProtKB-KW"/>
</dbReference>